<sequence length="263" mass="30382">MVAVYCAVNSCWGSKESKHSFPNPSKNLDLFNKWVKLCANKRLLEMTPQKIYTNCRVCAKHFTLKDFLRNNRLGRQAYPTLLLPDESGANNSNGDFPQPMEFIKVEPTDCCDTVEEILPEENLEIKEEDLSEEIDMEFAEQCIDYAIKYLKQRSKTNNRLGRQAYPTLLLPDESGANNSNGDFPQPMEFIKVEPTDCCDTVEEILPEENLEIKEEDLSEEIDMEFAEQCIDYAIKYLKQRSKTNVVNRIVFLENLKKDLPTLE</sequence>
<keyword evidence="2" id="KW-0863">Zinc-finger</keyword>
<dbReference type="SUPFAM" id="SSF57716">
    <property type="entry name" value="Glucocorticoid receptor-like (DNA-binding domain)"/>
    <property type="match status" value="1"/>
</dbReference>
<name>A0A9P0AWA9_BRAAE</name>
<gene>
    <name evidence="6" type="ORF">MELIAE_LOCUS2214</name>
</gene>
<evidence type="ECO:0000256" key="3">
    <source>
        <dbReference type="ARBA" id="ARBA00022833"/>
    </source>
</evidence>
<protein>
    <recommendedName>
        <fullName evidence="5">THAP-type domain-containing protein</fullName>
    </recommendedName>
</protein>
<dbReference type="EMBL" id="OV121141">
    <property type="protein sequence ID" value="CAH0548843.1"/>
    <property type="molecule type" value="Genomic_DNA"/>
</dbReference>
<dbReference type="GO" id="GO:0003677">
    <property type="term" value="F:DNA binding"/>
    <property type="evidence" value="ECO:0007669"/>
    <property type="project" value="UniProtKB-KW"/>
</dbReference>
<evidence type="ECO:0000256" key="1">
    <source>
        <dbReference type="ARBA" id="ARBA00022723"/>
    </source>
</evidence>
<reference evidence="6" key="1">
    <citation type="submission" date="2021-12" db="EMBL/GenBank/DDBJ databases">
        <authorList>
            <person name="King R."/>
        </authorList>
    </citation>
    <scope>NUCLEOTIDE SEQUENCE</scope>
</reference>
<evidence type="ECO:0000256" key="4">
    <source>
        <dbReference type="ARBA" id="ARBA00023125"/>
    </source>
</evidence>
<dbReference type="OrthoDB" id="6778722at2759"/>
<organism evidence="6 7">
    <name type="scientific">Brassicogethes aeneus</name>
    <name type="common">Rape pollen beetle</name>
    <name type="synonym">Meligethes aeneus</name>
    <dbReference type="NCBI Taxonomy" id="1431903"/>
    <lineage>
        <taxon>Eukaryota</taxon>
        <taxon>Metazoa</taxon>
        <taxon>Ecdysozoa</taxon>
        <taxon>Arthropoda</taxon>
        <taxon>Hexapoda</taxon>
        <taxon>Insecta</taxon>
        <taxon>Pterygota</taxon>
        <taxon>Neoptera</taxon>
        <taxon>Endopterygota</taxon>
        <taxon>Coleoptera</taxon>
        <taxon>Polyphaga</taxon>
        <taxon>Cucujiformia</taxon>
        <taxon>Nitidulidae</taxon>
        <taxon>Meligethinae</taxon>
        <taxon>Brassicogethes</taxon>
    </lineage>
</organism>
<keyword evidence="3" id="KW-0862">Zinc</keyword>
<evidence type="ECO:0000313" key="6">
    <source>
        <dbReference type="EMBL" id="CAH0548843.1"/>
    </source>
</evidence>
<proteinExistence type="predicted"/>
<dbReference type="AlphaFoldDB" id="A0A9P0AWA9"/>
<keyword evidence="1" id="KW-0479">Metal-binding</keyword>
<evidence type="ECO:0000259" key="5">
    <source>
        <dbReference type="SMART" id="SM00980"/>
    </source>
</evidence>
<dbReference type="SMART" id="SM00980">
    <property type="entry name" value="THAP"/>
    <property type="match status" value="1"/>
</dbReference>
<dbReference type="Proteomes" id="UP001154078">
    <property type="component" value="Chromosome 10"/>
</dbReference>
<feature type="domain" description="THAP-type" evidence="5">
    <location>
        <begin position="4"/>
        <end position="88"/>
    </location>
</feature>
<accession>A0A9P0AWA9</accession>
<evidence type="ECO:0000256" key="2">
    <source>
        <dbReference type="ARBA" id="ARBA00022771"/>
    </source>
</evidence>
<keyword evidence="7" id="KW-1185">Reference proteome</keyword>
<keyword evidence="4" id="KW-0238">DNA-binding</keyword>
<dbReference type="InterPro" id="IPR006612">
    <property type="entry name" value="THAP_Znf"/>
</dbReference>
<evidence type="ECO:0000313" key="7">
    <source>
        <dbReference type="Proteomes" id="UP001154078"/>
    </source>
</evidence>
<dbReference type="Pfam" id="PF05485">
    <property type="entry name" value="THAP"/>
    <property type="match status" value="1"/>
</dbReference>
<dbReference type="GO" id="GO:0008270">
    <property type="term" value="F:zinc ion binding"/>
    <property type="evidence" value="ECO:0007669"/>
    <property type="project" value="UniProtKB-KW"/>
</dbReference>